<keyword evidence="4" id="KW-0812">Transmembrane</keyword>
<dbReference type="STRING" id="536979.SAMN04488055_0485"/>
<evidence type="ECO:0000256" key="2">
    <source>
        <dbReference type="ARBA" id="ARBA00022448"/>
    </source>
</evidence>
<gene>
    <name evidence="11" type="ORF">SAMN04488055_0485</name>
</gene>
<dbReference type="Pfam" id="PF14905">
    <property type="entry name" value="OMP_b-brl_3"/>
    <property type="match status" value="2"/>
</dbReference>
<dbReference type="PANTHER" id="PTHR30069">
    <property type="entry name" value="TONB-DEPENDENT OUTER MEMBRANE RECEPTOR"/>
    <property type="match status" value="1"/>
</dbReference>
<dbReference type="InterPro" id="IPR039426">
    <property type="entry name" value="TonB-dep_rcpt-like"/>
</dbReference>
<dbReference type="OrthoDB" id="905812at2"/>
<feature type="domain" description="Outer membrane protein beta-barrel" evidence="10">
    <location>
        <begin position="773"/>
        <end position="841"/>
    </location>
</feature>
<keyword evidence="5 9" id="KW-0732">Signal</keyword>
<dbReference type="RefSeq" id="WP_084185305.1">
    <property type="nucleotide sequence ID" value="NZ_FSRA01000001.1"/>
</dbReference>
<evidence type="ECO:0000256" key="6">
    <source>
        <dbReference type="ARBA" id="ARBA00023136"/>
    </source>
</evidence>
<feature type="domain" description="Outer membrane protein beta-barrel" evidence="10">
    <location>
        <begin position="406"/>
        <end position="748"/>
    </location>
</feature>
<keyword evidence="11" id="KW-0675">Receptor</keyword>
<dbReference type="SUPFAM" id="SSF56935">
    <property type="entry name" value="Porins"/>
    <property type="match status" value="1"/>
</dbReference>
<dbReference type="SUPFAM" id="SSF49464">
    <property type="entry name" value="Carboxypeptidase regulatory domain-like"/>
    <property type="match status" value="1"/>
</dbReference>
<dbReference type="Gene3D" id="2.170.130.10">
    <property type="entry name" value="TonB-dependent receptor, plug domain"/>
    <property type="match status" value="1"/>
</dbReference>
<feature type="chain" id="PRO_5009935426" evidence="9">
    <location>
        <begin position="20"/>
        <end position="871"/>
    </location>
</feature>
<evidence type="ECO:0000313" key="11">
    <source>
        <dbReference type="EMBL" id="SIN67320.1"/>
    </source>
</evidence>
<evidence type="ECO:0000256" key="8">
    <source>
        <dbReference type="SAM" id="MobiDB-lite"/>
    </source>
</evidence>
<organism evidence="11 12">
    <name type="scientific">Chitinophaga niabensis</name>
    <dbReference type="NCBI Taxonomy" id="536979"/>
    <lineage>
        <taxon>Bacteria</taxon>
        <taxon>Pseudomonadati</taxon>
        <taxon>Bacteroidota</taxon>
        <taxon>Chitinophagia</taxon>
        <taxon>Chitinophagales</taxon>
        <taxon>Chitinophagaceae</taxon>
        <taxon>Chitinophaga</taxon>
    </lineage>
</organism>
<dbReference type="GO" id="GO:0009279">
    <property type="term" value="C:cell outer membrane"/>
    <property type="evidence" value="ECO:0007669"/>
    <property type="project" value="UniProtKB-SubCell"/>
</dbReference>
<proteinExistence type="predicted"/>
<comment type="subcellular location">
    <subcellularLocation>
        <location evidence="1">Cell outer membrane</location>
        <topology evidence="1">Multi-pass membrane protein</topology>
    </subcellularLocation>
</comment>
<dbReference type="InterPro" id="IPR037066">
    <property type="entry name" value="Plug_dom_sf"/>
</dbReference>
<evidence type="ECO:0000256" key="1">
    <source>
        <dbReference type="ARBA" id="ARBA00004571"/>
    </source>
</evidence>
<name>A0A1N6D949_9BACT</name>
<evidence type="ECO:0000313" key="12">
    <source>
        <dbReference type="Proteomes" id="UP000185003"/>
    </source>
</evidence>
<keyword evidence="3" id="KW-1134">Transmembrane beta strand</keyword>
<dbReference type="InterPro" id="IPR036942">
    <property type="entry name" value="Beta-barrel_TonB_sf"/>
</dbReference>
<evidence type="ECO:0000256" key="3">
    <source>
        <dbReference type="ARBA" id="ARBA00022452"/>
    </source>
</evidence>
<keyword evidence="12" id="KW-1185">Reference proteome</keyword>
<evidence type="ECO:0000256" key="9">
    <source>
        <dbReference type="SAM" id="SignalP"/>
    </source>
</evidence>
<dbReference type="Gene3D" id="2.40.170.20">
    <property type="entry name" value="TonB-dependent receptor, beta-barrel domain"/>
    <property type="match status" value="1"/>
</dbReference>
<keyword evidence="7" id="KW-0998">Cell outer membrane</keyword>
<dbReference type="AlphaFoldDB" id="A0A1N6D949"/>
<dbReference type="GO" id="GO:0044718">
    <property type="term" value="P:siderophore transmembrane transport"/>
    <property type="evidence" value="ECO:0007669"/>
    <property type="project" value="TreeGrafter"/>
</dbReference>
<feature type="compositionally biased region" description="Gly residues" evidence="8">
    <location>
        <begin position="29"/>
        <end position="49"/>
    </location>
</feature>
<reference evidence="11 12" key="1">
    <citation type="submission" date="2016-11" db="EMBL/GenBank/DDBJ databases">
        <authorList>
            <person name="Jaros S."/>
            <person name="Januszkiewicz K."/>
            <person name="Wedrychowicz H."/>
        </authorList>
    </citation>
    <scope>NUCLEOTIDE SEQUENCE [LARGE SCALE GENOMIC DNA]</scope>
    <source>
        <strain evidence="11 12">DSM 24787</strain>
    </source>
</reference>
<evidence type="ECO:0000256" key="7">
    <source>
        <dbReference type="ARBA" id="ARBA00023237"/>
    </source>
</evidence>
<dbReference type="InterPro" id="IPR041700">
    <property type="entry name" value="OMP_b-brl_3"/>
</dbReference>
<dbReference type="InterPro" id="IPR008969">
    <property type="entry name" value="CarboxyPept-like_regulatory"/>
</dbReference>
<evidence type="ECO:0000256" key="5">
    <source>
        <dbReference type="ARBA" id="ARBA00022729"/>
    </source>
</evidence>
<dbReference type="EMBL" id="FSRA01000001">
    <property type="protein sequence ID" value="SIN67320.1"/>
    <property type="molecule type" value="Genomic_DNA"/>
</dbReference>
<evidence type="ECO:0000259" key="10">
    <source>
        <dbReference type="Pfam" id="PF14905"/>
    </source>
</evidence>
<keyword evidence="6" id="KW-0472">Membrane</keyword>
<dbReference type="Proteomes" id="UP000185003">
    <property type="component" value="Unassembled WGS sequence"/>
</dbReference>
<dbReference type="GO" id="GO:0015344">
    <property type="term" value="F:siderophore uptake transmembrane transporter activity"/>
    <property type="evidence" value="ECO:0007669"/>
    <property type="project" value="TreeGrafter"/>
</dbReference>
<dbReference type="Pfam" id="PF13715">
    <property type="entry name" value="CarbopepD_reg_2"/>
    <property type="match status" value="1"/>
</dbReference>
<feature type="region of interest" description="Disordered" evidence="8">
    <location>
        <begin position="23"/>
        <end position="49"/>
    </location>
</feature>
<keyword evidence="2" id="KW-0813">Transport</keyword>
<dbReference type="PANTHER" id="PTHR30069:SF29">
    <property type="entry name" value="HEMOGLOBIN AND HEMOGLOBIN-HAPTOGLOBIN-BINDING PROTEIN 1-RELATED"/>
    <property type="match status" value="1"/>
</dbReference>
<accession>A0A1N6D949</accession>
<feature type="signal peptide" evidence="9">
    <location>
        <begin position="1"/>
        <end position="19"/>
    </location>
</feature>
<protein>
    <submittedName>
        <fullName evidence="11">Outer membrane receptor proteins, mostly Fe transport</fullName>
    </submittedName>
</protein>
<evidence type="ECO:0000256" key="4">
    <source>
        <dbReference type="ARBA" id="ARBA00022692"/>
    </source>
</evidence>
<sequence>MKKLYAVFIALMVMQLNVAAQAPQNSGRPGAGTGAGQRPGGAGGPGGPGGGAMPQIGQIYGKLVDAQTKQAVEYASVALLRAKDSSVVTGMLSKGNGDFNLENLPFGAFLVRINFMGYKTIFKRVTVTPQTMSQDLGNIKLEANAKSLEEVNVTGQRSAFQMSIDKKVFNVDRNLTSVGGTAADVLKSVPSVNVDIDGNVKVRNSSPNIFVDGKPSTLSIDQIPADAIESVELITNPSAKYDAEGMSGIINIVLKKNKKAGYNGMVMAGIGNNDKYNLGGNVNVRQGKWNVSANYNFNANRNWGNGTTDRTNFAVAGSPDQNYINQNSDSRQGGQFQFGRFGLDYFLDNRNTLSLSQNIVGGSFKNRETLASVYSDANKAITNRNNRYTDSKFGFNNYTTTLGFKHLFAEPNRELTADVSLNLSNNNRSGGFITQPLNLSGDPVGNRFAQSNNSDGKTNFYSFQADYVDPVGKTGKFETGIKGTMRYYSSVYDVFDATNGNPVRIDSISNDYKYDEQIYAAYANYSNTIQNFGYQVGLRAEQYVYAGEIPSKSLKYKPTKPVPGLFPSVYLSYKLKKEQEVQLNYSRRVNRPNFFQLIPYRDFTDPLNHREGNPDLKPEYTNSLEFSYMKTWKKHNFLGSLYYRNTNNLISTINEPITPGNDTLLTTFVNANKNFSYGAELTMKNEIITGWSITTNVNLYQTELQVKNAKENYTNRGFSWLAKINSETKLPANFTFQVTANYQAPTITVPSGGGGGGRGGGGGGGGFMMIPTSAQGMIKGLSAVDLAVRKDFLKNKAASLTLSLSDVFNTRQFEMDQESPYFSQNFIRKRESRILKLNFSYRFGKFDATLFKRKNNKSSADGMQMDTGGGF</sequence>